<evidence type="ECO:0000313" key="1">
    <source>
        <dbReference type="EMBL" id="DAE24159.1"/>
    </source>
</evidence>
<proteinExistence type="predicted"/>
<sequence length="134" mass="13845">MKNLSQKIGEMTFDGLLTGITPAPQVSGGTIRKLTTAAVLKRGTVLAKSSGTAGDGKLVVLGTTAETNETLTPDCILCDDIEVGTAADEKVTVYTAGCFDPGKVTVAASYTMTDGDKDNLRMRNIVFKAAAAAN</sequence>
<protein>
    <submittedName>
        <fullName evidence="1">Head decoration protein</fullName>
    </submittedName>
</protein>
<reference evidence="1" key="1">
    <citation type="journal article" date="2021" name="Proc. Natl. Acad. Sci. U.S.A.">
        <title>A Catalog of Tens of Thousands of Viruses from Human Metagenomes Reveals Hidden Associations with Chronic Diseases.</title>
        <authorList>
            <person name="Tisza M.J."/>
            <person name="Buck C.B."/>
        </authorList>
    </citation>
    <scope>NUCLEOTIDE SEQUENCE</scope>
    <source>
        <strain evidence="1">CtNZz8</strain>
    </source>
</reference>
<dbReference type="Pfam" id="PF02924">
    <property type="entry name" value="HDPD"/>
    <property type="match status" value="1"/>
</dbReference>
<dbReference type="InterPro" id="IPR004195">
    <property type="entry name" value="Head_decoration_D"/>
</dbReference>
<organism evidence="1">
    <name type="scientific">Caudovirales sp. ctNZz8</name>
    <dbReference type="NCBI Taxonomy" id="2826772"/>
    <lineage>
        <taxon>Viruses</taxon>
        <taxon>Duplodnaviria</taxon>
        <taxon>Heunggongvirae</taxon>
        <taxon>Uroviricota</taxon>
        <taxon>Caudoviricetes</taxon>
    </lineage>
</organism>
<dbReference type="EMBL" id="BK015770">
    <property type="protein sequence ID" value="DAE24159.1"/>
    <property type="molecule type" value="Genomic_DNA"/>
</dbReference>
<accession>A0A8S5QY13</accession>
<name>A0A8S5QY13_9CAUD</name>